<keyword evidence="1 3" id="KW-0378">Hydrolase</keyword>
<evidence type="ECO:0000313" key="3">
    <source>
        <dbReference type="EMBL" id="KAF2746457.1"/>
    </source>
</evidence>
<accession>A0A6A6VBD6</accession>
<dbReference type="Proteomes" id="UP000799440">
    <property type="component" value="Unassembled WGS sequence"/>
</dbReference>
<evidence type="ECO:0000259" key="2">
    <source>
        <dbReference type="PROSITE" id="PS50263"/>
    </source>
</evidence>
<protein>
    <submittedName>
        <fullName evidence="3">Carbon-nitrogen hydrolase</fullName>
    </submittedName>
</protein>
<dbReference type="AlphaFoldDB" id="A0A6A6VBD6"/>
<dbReference type="EMBL" id="MU006577">
    <property type="protein sequence ID" value="KAF2746457.1"/>
    <property type="molecule type" value="Genomic_DNA"/>
</dbReference>
<evidence type="ECO:0000313" key="4">
    <source>
        <dbReference type="Proteomes" id="UP000799440"/>
    </source>
</evidence>
<dbReference type="Gene3D" id="3.60.110.10">
    <property type="entry name" value="Carbon-nitrogen hydrolase"/>
    <property type="match status" value="1"/>
</dbReference>
<dbReference type="PROSITE" id="PS50263">
    <property type="entry name" value="CN_HYDROLASE"/>
    <property type="match status" value="1"/>
</dbReference>
<organism evidence="3 4">
    <name type="scientific">Sporormia fimetaria CBS 119925</name>
    <dbReference type="NCBI Taxonomy" id="1340428"/>
    <lineage>
        <taxon>Eukaryota</taxon>
        <taxon>Fungi</taxon>
        <taxon>Dikarya</taxon>
        <taxon>Ascomycota</taxon>
        <taxon>Pezizomycotina</taxon>
        <taxon>Dothideomycetes</taxon>
        <taxon>Pleosporomycetidae</taxon>
        <taxon>Pleosporales</taxon>
        <taxon>Sporormiaceae</taxon>
        <taxon>Sporormia</taxon>
    </lineage>
</organism>
<dbReference type="GO" id="GO:0016811">
    <property type="term" value="F:hydrolase activity, acting on carbon-nitrogen (but not peptide) bonds, in linear amides"/>
    <property type="evidence" value="ECO:0007669"/>
    <property type="project" value="InterPro"/>
</dbReference>
<dbReference type="InterPro" id="IPR036526">
    <property type="entry name" value="C-N_Hydrolase_sf"/>
</dbReference>
<evidence type="ECO:0000256" key="1">
    <source>
        <dbReference type="ARBA" id="ARBA00022801"/>
    </source>
</evidence>
<dbReference type="SUPFAM" id="SSF56317">
    <property type="entry name" value="Carbon-nitrogen hydrolase"/>
    <property type="match status" value="1"/>
</dbReference>
<keyword evidence="4" id="KW-1185">Reference proteome</keyword>
<sequence length="276" mass="29604">MPLAAIAQLRSTSSPTENLTACLTLIQQASAAGATILFLPEASDYIAPSSSASLSLATPLATSPFILGLQEAARQHSIAICVGVHAPNADGTRVQNLHIYINSDGDITQSYQKLHLFDVNIASGPQLQESASVEPGSAFCDPFSSPVGKLGLLICFDLRFPEASLALRARGAQILTYPSAFTVPTGRAHWEVLLRARAVENQCWVVAAAQVGQHDEEGKRRSYGHAMVVDPWGRVVVDLGEEEGVIGVFEVELGGLEKVRREVPLCRRTDVYAEVK</sequence>
<dbReference type="InterPro" id="IPR003010">
    <property type="entry name" value="C-N_Hydrolase"/>
</dbReference>
<proteinExistence type="predicted"/>
<name>A0A6A6VBD6_9PLEO</name>
<feature type="domain" description="CN hydrolase" evidence="2">
    <location>
        <begin position="1"/>
        <end position="253"/>
    </location>
</feature>
<dbReference type="Pfam" id="PF00795">
    <property type="entry name" value="CN_hydrolase"/>
    <property type="match status" value="1"/>
</dbReference>
<dbReference type="PANTHER" id="PTHR23088">
    <property type="entry name" value="NITRILASE-RELATED"/>
    <property type="match status" value="1"/>
</dbReference>
<dbReference type="OrthoDB" id="10250282at2759"/>
<reference evidence="3" key="1">
    <citation type="journal article" date="2020" name="Stud. Mycol.">
        <title>101 Dothideomycetes genomes: a test case for predicting lifestyles and emergence of pathogens.</title>
        <authorList>
            <person name="Haridas S."/>
            <person name="Albert R."/>
            <person name="Binder M."/>
            <person name="Bloem J."/>
            <person name="Labutti K."/>
            <person name="Salamov A."/>
            <person name="Andreopoulos B."/>
            <person name="Baker S."/>
            <person name="Barry K."/>
            <person name="Bills G."/>
            <person name="Bluhm B."/>
            <person name="Cannon C."/>
            <person name="Castanera R."/>
            <person name="Culley D."/>
            <person name="Daum C."/>
            <person name="Ezra D."/>
            <person name="Gonzalez J."/>
            <person name="Henrissat B."/>
            <person name="Kuo A."/>
            <person name="Liang C."/>
            <person name="Lipzen A."/>
            <person name="Lutzoni F."/>
            <person name="Magnuson J."/>
            <person name="Mondo S."/>
            <person name="Nolan M."/>
            <person name="Ohm R."/>
            <person name="Pangilinan J."/>
            <person name="Park H.-J."/>
            <person name="Ramirez L."/>
            <person name="Alfaro M."/>
            <person name="Sun H."/>
            <person name="Tritt A."/>
            <person name="Yoshinaga Y."/>
            <person name="Zwiers L.-H."/>
            <person name="Turgeon B."/>
            <person name="Goodwin S."/>
            <person name="Spatafora J."/>
            <person name="Crous P."/>
            <person name="Grigoriev I."/>
        </authorList>
    </citation>
    <scope>NUCLEOTIDE SEQUENCE</scope>
    <source>
        <strain evidence="3">CBS 119925</strain>
    </source>
</reference>
<dbReference type="InterPro" id="IPR045254">
    <property type="entry name" value="Nit1/2_C-N_Hydrolase"/>
</dbReference>
<dbReference type="PANTHER" id="PTHR23088:SF27">
    <property type="entry name" value="DEAMINATED GLUTATHIONE AMIDASE"/>
    <property type="match status" value="1"/>
</dbReference>
<dbReference type="CDD" id="cd07572">
    <property type="entry name" value="nit"/>
    <property type="match status" value="1"/>
</dbReference>
<gene>
    <name evidence="3" type="ORF">M011DRAFT_494951</name>
</gene>